<dbReference type="NCBIfam" id="NF046065">
    <property type="entry name" value="MtxRegRemB"/>
    <property type="match status" value="1"/>
</dbReference>
<dbReference type="AlphaFoldDB" id="A0A644WCY6"/>
<sequence length="87" mass="9593">MYLHLGQSVVVSFRDVIGVFDLDTVTASHITRSFLSRAEQEGRTVSISEELPKSFALCGTRKGRASIYLSQLATATLLKRAEGNNFE</sequence>
<dbReference type="EMBL" id="VSSQ01000815">
    <property type="protein sequence ID" value="MPM01686.1"/>
    <property type="molecule type" value="Genomic_DNA"/>
</dbReference>
<organism evidence="1">
    <name type="scientific">bioreactor metagenome</name>
    <dbReference type="NCBI Taxonomy" id="1076179"/>
    <lineage>
        <taxon>unclassified sequences</taxon>
        <taxon>metagenomes</taxon>
        <taxon>ecological metagenomes</taxon>
    </lineage>
</organism>
<evidence type="ECO:0008006" key="2">
    <source>
        <dbReference type="Google" id="ProtNLM"/>
    </source>
</evidence>
<protein>
    <recommendedName>
        <fullName evidence="2">DUF370 domain-containing protein</fullName>
    </recommendedName>
</protein>
<evidence type="ECO:0000313" key="1">
    <source>
        <dbReference type="EMBL" id="MPM01686.1"/>
    </source>
</evidence>
<reference evidence="1" key="1">
    <citation type="submission" date="2019-08" db="EMBL/GenBank/DDBJ databases">
        <authorList>
            <person name="Kucharzyk K."/>
            <person name="Murdoch R.W."/>
            <person name="Higgins S."/>
            <person name="Loffler F."/>
        </authorList>
    </citation>
    <scope>NUCLEOTIDE SEQUENCE</scope>
</reference>
<name>A0A644WCY6_9ZZZZ</name>
<comment type="caution">
    <text evidence="1">The sequence shown here is derived from an EMBL/GenBank/DDBJ whole genome shotgun (WGS) entry which is preliminary data.</text>
</comment>
<accession>A0A644WCY6</accession>
<gene>
    <name evidence="1" type="ORF">SDC9_47926</name>
</gene>
<proteinExistence type="predicted"/>